<dbReference type="SMART" id="SM00382">
    <property type="entry name" value="AAA"/>
    <property type="match status" value="2"/>
</dbReference>
<dbReference type="PANTHER" id="PTHR42855">
    <property type="entry name" value="ABC TRANSPORTER ATP-BINDING SUBUNIT"/>
    <property type="match status" value="1"/>
</dbReference>
<evidence type="ECO:0000313" key="6">
    <source>
        <dbReference type="Proteomes" id="UP000217549"/>
    </source>
</evidence>
<dbReference type="InterPro" id="IPR003593">
    <property type="entry name" value="AAA+_ATPase"/>
</dbReference>
<evidence type="ECO:0000256" key="2">
    <source>
        <dbReference type="ARBA" id="ARBA00022840"/>
    </source>
</evidence>
<feature type="coiled-coil region" evidence="3">
    <location>
        <begin position="554"/>
        <end position="588"/>
    </location>
</feature>
<reference evidence="6" key="1">
    <citation type="submission" date="2017-09" db="EMBL/GenBank/DDBJ databases">
        <authorList>
            <person name="Shetty A S."/>
        </authorList>
    </citation>
    <scope>NUCLEOTIDE SEQUENCE [LARGE SCALE GENOMIC DNA]</scope>
</reference>
<dbReference type="Proteomes" id="UP000217549">
    <property type="component" value="Chromosome I"/>
</dbReference>
<keyword evidence="2" id="KW-0067">ATP-binding</keyword>
<evidence type="ECO:0000259" key="4">
    <source>
        <dbReference type="PROSITE" id="PS50893"/>
    </source>
</evidence>
<keyword evidence="3" id="KW-0175">Coiled coil</keyword>
<evidence type="ECO:0000256" key="1">
    <source>
        <dbReference type="ARBA" id="ARBA00022741"/>
    </source>
</evidence>
<dbReference type="CDD" id="cd03221">
    <property type="entry name" value="ABCF_EF-3"/>
    <property type="match status" value="2"/>
</dbReference>
<dbReference type="InterPro" id="IPR032781">
    <property type="entry name" value="ABC_tran_Xtn"/>
</dbReference>
<gene>
    <name evidence="5" type="ORF">EHLA_1179</name>
</gene>
<dbReference type="RefSeq" id="WP_096239728.1">
    <property type="nucleotide sequence ID" value="NZ_LT907978.1"/>
</dbReference>
<dbReference type="GO" id="GO:0005524">
    <property type="term" value="F:ATP binding"/>
    <property type="evidence" value="ECO:0007669"/>
    <property type="project" value="UniProtKB-KW"/>
</dbReference>
<dbReference type="PROSITE" id="PS50893">
    <property type="entry name" value="ABC_TRANSPORTER_2"/>
    <property type="match status" value="2"/>
</dbReference>
<dbReference type="InterPro" id="IPR017871">
    <property type="entry name" value="ABC_transporter-like_CS"/>
</dbReference>
<dbReference type="STRING" id="39488.ERS852450_01353"/>
<feature type="domain" description="ABC transporter" evidence="4">
    <location>
        <begin position="3"/>
        <end position="230"/>
    </location>
</feature>
<keyword evidence="5" id="KW-0378">Hydrolase</keyword>
<evidence type="ECO:0000256" key="3">
    <source>
        <dbReference type="SAM" id="Coils"/>
    </source>
</evidence>
<dbReference type="KEGG" id="ehl:EHLA_1179"/>
<dbReference type="InterPro" id="IPR027417">
    <property type="entry name" value="P-loop_NTPase"/>
</dbReference>
<dbReference type="Pfam" id="PF12848">
    <property type="entry name" value="ABC_tran_Xtn"/>
    <property type="match status" value="1"/>
</dbReference>
<dbReference type="GO" id="GO:0016887">
    <property type="term" value="F:ATP hydrolysis activity"/>
    <property type="evidence" value="ECO:0007669"/>
    <property type="project" value="InterPro"/>
</dbReference>
<dbReference type="PANTHER" id="PTHR42855:SF2">
    <property type="entry name" value="DRUG RESISTANCE ABC TRANSPORTER,ATP-BINDING PROTEIN"/>
    <property type="match status" value="1"/>
</dbReference>
<dbReference type="InterPro" id="IPR051309">
    <property type="entry name" value="ABCF_ATPase"/>
</dbReference>
<dbReference type="AlphaFoldDB" id="A0A285PQN1"/>
<accession>A0A285PQN1</accession>
<feature type="domain" description="ABC transporter" evidence="4">
    <location>
        <begin position="293"/>
        <end position="512"/>
    </location>
</feature>
<dbReference type="PROSITE" id="PS00211">
    <property type="entry name" value="ABC_TRANSPORTER_1"/>
    <property type="match status" value="2"/>
</dbReference>
<feature type="coiled-coil region" evidence="3">
    <location>
        <begin position="219"/>
        <end position="253"/>
    </location>
</feature>
<dbReference type="EC" id="3.6.1.3" evidence="5"/>
<sequence>MRYQIENGTVSLGGKTVLDHIDFSVKGWEKVAVVGRNGAGKTTLLRLISGELSLDRDDKNFGKGIKTDRELSIGFLHQQSFQDVEKTVEQEIISLINEEDIFSRERYYFEKEYDRIFTGFGFQKEDKKKKIKQFSGGEQTKLALIKLLLSKPDILLLDEPTNHLDIASVEWLEEYLTSYEKAVIMVSHDRFFVDRTTEIIYELADGKLTRYVGNYTEYKRQKEKQREVQQKKYDAQQKEIARLNELIEKFKHKPKKASMARSKKKVLERMQRVERPDKEEAYVFKEKLEPITLGAKNVLETEHLKIGYTIEHPLKELTLRIRRGQKIAVLGANGAGKSTFFKTIIGELSPISGKYVIGNGIMTGYFDQHSGEISSEKRVEEYFGECFPKLTEKEKRQVLGKYLFRSQKANMKISDLSGGEKSRLVLAEILESRPNFLVLDEPTNHMDLPAKETMESAFAAYTGTMLFISHDRYFVSKIADALLLFEEDGVKYYPFGYEHYLHMLKKKREGTQTWAEVVEAENTALVEGLFAVPSKERHQTARFSTEQSYTDWQLALAKEELEKYEIQLEKQQEEIEFAEQTVTFEEYQSGNWKIKKEELQKQFEKIAEEYQEQCLIWYEKWQEYEEAFLDYV</sequence>
<dbReference type="Pfam" id="PF00005">
    <property type="entry name" value="ABC_tran"/>
    <property type="match status" value="2"/>
</dbReference>
<dbReference type="SUPFAM" id="SSF52540">
    <property type="entry name" value="P-loop containing nucleoside triphosphate hydrolases"/>
    <property type="match status" value="2"/>
</dbReference>
<dbReference type="EMBL" id="LT907978">
    <property type="protein sequence ID" value="SOB71911.1"/>
    <property type="molecule type" value="Genomic_DNA"/>
</dbReference>
<dbReference type="InterPro" id="IPR003439">
    <property type="entry name" value="ABC_transporter-like_ATP-bd"/>
</dbReference>
<keyword evidence="1" id="KW-0547">Nucleotide-binding</keyword>
<dbReference type="Gene3D" id="3.40.50.300">
    <property type="entry name" value="P-loop containing nucleotide triphosphate hydrolases"/>
    <property type="match status" value="2"/>
</dbReference>
<evidence type="ECO:0000313" key="5">
    <source>
        <dbReference type="EMBL" id="SOB71911.1"/>
    </source>
</evidence>
<proteinExistence type="predicted"/>
<organism evidence="5 6">
    <name type="scientific">Anaerobutyricum hallii</name>
    <dbReference type="NCBI Taxonomy" id="39488"/>
    <lineage>
        <taxon>Bacteria</taxon>
        <taxon>Bacillati</taxon>
        <taxon>Bacillota</taxon>
        <taxon>Clostridia</taxon>
        <taxon>Lachnospirales</taxon>
        <taxon>Lachnospiraceae</taxon>
        <taxon>Anaerobutyricum</taxon>
    </lineage>
</organism>
<keyword evidence="6" id="KW-1185">Reference proteome</keyword>
<protein>
    <submittedName>
        <fullName evidence="5">Adenosinetriphosphatase</fullName>
        <ecNumber evidence="5">3.6.1.3</ecNumber>
    </submittedName>
</protein>
<dbReference type="FunFam" id="3.40.50.300:FF:000011">
    <property type="entry name" value="Putative ABC transporter ATP-binding component"/>
    <property type="match status" value="1"/>
</dbReference>
<name>A0A285PQN1_9FIRM</name>